<dbReference type="EMBL" id="CP024955">
    <property type="protein sequence ID" value="ATY85085.1"/>
    <property type="molecule type" value="Genomic_DNA"/>
</dbReference>
<dbReference type="InterPro" id="IPR029063">
    <property type="entry name" value="SAM-dependent_MTases_sf"/>
</dbReference>
<evidence type="ECO:0000313" key="4">
    <source>
        <dbReference type="Proteomes" id="UP000231932"/>
    </source>
</evidence>
<dbReference type="Proteomes" id="UP000231932">
    <property type="component" value="Chromosome"/>
</dbReference>
<dbReference type="PANTHER" id="PTHR43542:SF1">
    <property type="entry name" value="METHYLTRANSFERASE"/>
    <property type="match status" value="1"/>
</dbReference>
<reference evidence="4" key="1">
    <citation type="submission" date="2017-11" db="EMBL/GenBank/DDBJ databases">
        <title>Complete Genome Sequence of Kyrpidia sp. Strain EA-1, a thermophilic, hydrogen-oxidizing Bacterium, isolated from the Azores.</title>
        <authorList>
            <person name="Reiner J.E."/>
            <person name="Lapp C.J."/>
            <person name="Bunk B."/>
            <person name="Gescher J."/>
        </authorList>
    </citation>
    <scope>NUCLEOTIDE SEQUENCE [LARGE SCALE GENOMIC DNA]</scope>
    <source>
        <strain evidence="4">EA-1</strain>
    </source>
</reference>
<dbReference type="GO" id="GO:0031167">
    <property type="term" value="P:rRNA methylation"/>
    <property type="evidence" value="ECO:0007669"/>
    <property type="project" value="InterPro"/>
</dbReference>
<dbReference type="Gene3D" id="3.40.50.150">
    <property type="entry name" value="Vaccinia Virus protein VP39"/>
    <property type="match status" value="1"/>
</dbReference>
<accession>A0A2K8N7K9</accession>
<evidence type="ECO:0000256" key="2">
    <source>
        <dbReference type="ARBA" id="ARBA00022679"/>
    </source>
</evidence>
<dbReference type="InterPro" id="IPR004398">
    <property type="entry name" value="RNA_MeTrfase_RsmD"/>
</dbReference>
<evidence type="ECO:0000313" key="3">
    <source>
        <dbReference type="EMBL" id="ATY85085.1"/>
    </source>
</evidence>
<dbReference type="KEGG" id="kyr:CVV65_09230"/>
<evidence type="ECO:0000256" key="1">
    <source>
        <dbReference type="ARBA" id="ARBA00022603"/>
    </source>
</evidence>
<proteinExistence type="predicted"/>
<dbReference type="NCBIfam" id="TIGR00095">
    <property type="entry name" value="16S rRNA (guanine(966)-N(2))-methyltransferase RsmD"/>
    <property type="match status" value="1"/>
</dbReference>
<protein>
    <submittedName>
        <fullName evidence="3">16S rRNA (Guanine(966)-N(2))-methyltransferase RsmD</fullName>
    </submittedName>
</protein>
<keyword evidence="2 3" id="KW-0808">Transferase</keyword>
<dbReference type="CDD" id="cd02440">
    <property type="entry name" value="AdoMet_MTases"/>
    <property type="match status" value="1"/>
</dbReference>
<keyword evidence="4" id="KW-1185">Reference proteome</keyword>
<dbReference type="PANTHER" id="PTHR43542">
    <property type="entry name" value="METHYLTRANSFERASE"/>
    <property type="match status" value="1"/>
</dbReference>
<dbReference type="PIRSF" id="PIRSF004553">
    <property type="entry name" value="CHP00095"/>
    <property type="match status" value="1"/>
</dbReference>
<organism evidence="3 4">
    <name type="scientific">Kyrpidia spormannii</name>
    <dbReference type="NCBI Taxonomy" id="2055160"/>
    <lineage>
        <taxon>Bacteria</taxon>
        <taxon>Bacillati</taxon>
        <taxon>Bacillota</taxon>
        <taxon>Bacilli</taxon>
        <taxon>Bacillales</taxon>
        <taxon>Alicyclobacillaceae</taxon>
        <taxon>Kyrpidia</taxon>
    </lineage>
</organism>
<dbReference type="Pfam" id="PF03602">
    <property type="entry name" value="Cons_hypoth95"/>
    <property type="match status" value="1"/>
</dbReference>
<keyword evidence="1 3" id="KW-0489">Methyltransferase</keyword>
<dbReference type="AlphaFoldDB" id="A0A2K8N7K9"/>
<name>A0A2K8N7K9_9BACL</name>
<dbReference type="GO" id="GO:0008168">
    <property type="term" value="F:methyltransferase activity"/>
    <property type="evidence" value="ECO:0007669"/>
    <property type="project" value="UniProtKB-KW"/>
</dbReference>
<gene>
    <name evidence="3" type="primary">rsmD</name>
    <name evidence="3" type="ORF">CVV65_09230</name>
</gene>
<sequence>MDRFASVYTCWTRQMWYTLCNRAVEVSHMRVVAGELGGRPLAGVPGRGTRPTADRVKEAMFSILGGSLDGGWALDAFAGTGALGIEALSRGAERAVFIEKSPAALRVLRGNLKRLGLDARCRVLPMDVRVALHRLNALLPAAGVSGQAIAFRWVFFDPPYKMAGAVDLLGELDRLGLVETGAVAVVETSAQTAVPDKIGMWHHWKRSTYGDTALTFYRKESTE</sequence>
<dbReference type="SUPFAM" id="SSF53335">
    <property type="entry name" value="S-adenosyl-L-methionine-dependent methyltransferases"/>
    <property type="match status" value="1"/>
</dbReference>